<dbReference type="Proteomes" id="UP000028027">
    <property type="component" value="Unassembled WGS sequence"/>
</dbReference>
<sequence>MTLNGNAIHAITDGGKDMIKNQTDSKQKSASEAFVNSFGGYPIGYGLGIVILPLSVGWLQEDPLTANLLITFVYASVSFARSYVLRRTFEKFGIDDNFLRLGMKLIRKLTQKGILRK</sequence>
<proteinExistence type="predicted"/>
<dbReference type="InterPro" id="IPR055644">
    <property type="entry name" value="DUF7220"/>
</dbReference>
<feature type="transmembrane region" description="Helical" evidence="1">
    <location>
        <begin position="38"/>
        <end position="58"/>
    </location>
</feature>
<gene>
    <name evidence="2" type="ORF">AAA799E16_01653</name>
</gene>
<keyword evidence="3" id="KW-1185">Reference proteome</keyword>
<protein>
    <submittedName>
        <fullName evidence="2">Uncharacterized protein</fullName>
    </submittedName>
</protein>
<keyword evidence="1" id="KW-1133">Transmembrane helix</keyword>
<reference evidence="2 3" key="1">
    <citation type="submission" date="2014-06" db="EMBL/GenBank/DDBJ databases">
        <authorList>
            <person name="Ngugi D.K."/>
            <person name="Blom J."/>
            <person name="Alam I."/>
            <person name="Rashid M."/>
            <person name="Ba Alawi W."/>
            <person name="Zhang G."/>
            <person name="Hikmawan T."/>
            <person name="Guan Y."/>
            <person name="Antunes A."/>
            <person name="Siam R."/>
            <person name="Eldorry H."/>
            <person name="Bajic V."/>
            <person name="Stingl U."/>
        </authorList>
    </citation>
    <scope>NUCLEOTIDE SEQUENCE [LARGE SCALE GENOMIC DNA]</scope>
    <source>
        <strain evidence="2">SCGC AAA799-E16</strain>
    </source>
</reference>
<feature type="transmembrane region" description="Helical" evidence="1">
    <location>
        <begin position="64"/>
        <end position="84"/>
    </location>
</feature>
<dbReference type="AlphaFoldDB" id="A0A081S434"/>
<dbReference type="Pfam" id="PF23858">
    <property type="entry name" value="DUF7220"/>
    <property type="match status" value="1"/>
</dbReference>
<evidence type="ECO:0000313" key="2">
    <source>
        <dbReference type="EMBL" id="KER05687.1"/>
    </source>
</evidence>
<name>A0A081S434_9ARCH</name>
<comment type="caution">
    <text evidence="2">The sequence shown here is derived from an EMBL/GenBank/DDBJ whole genome shotgun (WGS) entry which is preliminary data.</text>
</comment>
<organism evidence="2 3">
    <name type="scientific">Marine Group I thaumarchaeote SCGC AAA799-E16</name>
    <dbReference type="NCBI Taxonomy" id="1502292"/>
    <lineage>
        <taxon>Archaea</taxon>
        <taxon>Nitrososphaerota</taxon>
        <taxon>Marine Group I</taxon>
    </lineage>
</organism>
<evidence type="ECO:0000256" key="1">
    <source>
        <dbReference type="SAM" id="Phobius"/>
    </source>
</evidence>
<accession>A0A081S434</accession>
<keyword evidence="1" id="KW-0812">Transmembrane</keyword>
<keyword evidence="1" id="KW-0472">Membrane</keyword>
<evidence type="ECO:0000313" key="3">
    <source>
        <dbReference type="Proteomes" id="UP000028027"/>
    </source>
</evidence>
<dbReference type="EMBL" id="JNVL01000033">
    <property type="protein sequence ID" value="KER05687.1"/>
    <property type="molecule type" value="Genomic_DNA"/>
</dbReference>